<dbReference type="Gene3D" id="2.30.30.90">
    <property type="match status" value="1"/>
</dbReference>
<dbReference type="SMART" id="SM00899">
    <property type="entry name" value="FeoA"/>
    <property type="match status" value="1"/>
</dbReference>
<dbReference type="AlphaFoldDB" id="E3DMD3"/>
<dbReference type="PATRIC" id="fig|572479.3.peg.170"/>
<dbReference type="EMBL" id="CP002175">
    <property type="protein sequence ID" value="ADO76326.1"/>
    <property type="molecule type" value="Genomic_DNA"/>
</dbReference>
<evidence type="ECO:0000313" key="3">
    <source>
        <dbReference type="EMBL" id="ADO76326.1"/>
    </source>
</evidence>
<dbReference type="SUPFAM" id="SSF50037">
    <property type="entry name" value="C-terminal domain of transcriptional repressors"/>
    <property type="match status" value="1"/>
</dbReference>
<evidence type="ECO:0000259" key="2">
    <source>
        <dbReference type="SMART" id="SM00899"/>
    </source>
</evidence>
<dbReference type="Proteomes" id="UP000006866">
    <property type="component" value="Chromosome"/>
</dbReference>
<sequence>MDKIRLNKLKPGAKGKIVNIALKGASGRRLMDLGFIPGSDFTVVRNAPLVDPVELEIRDNNVSIRHDEAKFIEVIVSE</sequence>
<organism evidence="3 4">
    <name type="scientific">Halanaerobium praevalens (strain ATCC 33744 / DSM 2228 / GSL)</name>
    <dbReference type="NCBI Taxonomy" id="572479"/>
    <lineage>
        <taxon>Bacteria</taxon>
        <taxon>Bacillati</taxon>
        <taxon>Bacillota</taxon>
        <taxon>Clostridia</taxon>
        <taxon>Halanaerobiales</taxon>
        <taxon>Halanaerobiaceae</taxon>
        <taxon>Halanaerobium</taxon>
    </lineage>
</organism>
<gene>
    <name evidence="3" type="ordered locus">Hprae_0169</name>
</gene>
<dbReference type="HOGENOM" id="CLU_150646_12_4_9"/>
<accession>E3DMD3</accession>
<dbReference type="PANTHER" id="PTHR42954">
    <property type="entry name" value="FE(2+) TRANSPORT PROTEIN A"/>
    <property type="match status" value="1"/>
</dbReference>
<dbReference type="GO" id="GO:0046914">
    <property type="term" value="F:transition metal ion binding"/>
    <property type="evidence" value="ECO:0007669"/>
    <property type="project" value="InterPro"/>
</dbReference>
<dbReference type="InterPro" id="IPR007167">
    <property type="entry name" value="Fe-transptr_FeoA-like"/>
</dbReference>
<dbReference type="RefSeq" id="WP_014552361.1">
    <property type="nucleotide sequence ID" value="NC_017455.1"/>
</dbReference>
<dbReference type="eggNOG" id="COG1918">
    <property type="taxonomic scope" value="Bacteria"/>
</dbReference>
<protein>
    <submittedName>
        <fullName evidence="3">FeoA family protein</fullName>
    </submittedName>
</protein>
<name>E3DMD3_HALPG</name>
<dbReference type="STRING" id="572479.Hprae_0169"/>
<feature type="domain" description="Ferrous iron transporter FeoA-like" evidence="2">
    <location>
        <begin position="4"/>
        <end position="76"/>
    </location>
</feature>
<dbReference type="InterPro" id="IPR008988">
    <property type="entry name" value="Transcriptional_repressor_C"/>
</dbReference>
<keyword evidence="4" id="KW-1185">Reference proteome</keyword>
<evidence type="ECO:0000313" key="4">
    <source>
        <dbReference type="Proteomes" id="UP000006866"/>
    </source>
</evidence>
<dbReference type="InterPro" id="IPR038157">
    <property type="entry name" value="FeoA_core_dom"/>
</dbReference>
<proteinExistence type="predicted"/>
<dbReference type="PANTHER" id="PTHR42954:SF2">
    <property type="entry name" value="FE(2+) TRANSPORT PROTEIN A"/>
    <property type="match status" value="1"/>
</dbReference>
<dbReference type="Pfam" id="PF04023">
    <property type="entry name" value="FeoA"/>
    <property type="match status" value="1"/>
</dbReference>
<dbReference type="InterPro" id="IPR052713">
    <property type="entry name" value="FeoA"/>
</dbReference>
<reference evidence="4" key="1">
    <citation type="submission" date="2010-10" db="EMBL/GenBank/DDBJ databases">
        <title>The complete genome of Halanaerobium praevalens DSM 2228.</title>
        <authorList>
            <consortium name="US DOE Joint Genome Institute (JGI-PGF)"/>
            <person name="Lucas S."/>
            <person name="Copeland A."/>
            <person name="Lapidus A."/>
            <person name="Glavina del Rio T."/>
            <person name="Dalin E."/>
            <person name="Tice H."/>
            <person name="Bruce D."/>
            <person name="Goodwin L."/>
            <person name="Pitluck S."/>
            <person name="Kyrpides N."/>
            <person name="Mavromatis K."/>
            <person name="Ivanova N."/>
            <person name="Ovchinnikova G."/>
            <person name="Chertkov O."/>
            <person name="Detter J.C."/>
            <person name="Han C."/>
            <person name="Larimer F."/>
            <person name="Land M."/>
            <person name="Hauser L."/>
            <person name="Markowitz V."/>
            <person name="Cheng J.-F."/>
            <person name="Hugenholtz P."/>
            <person name="Woyke T."/>
            <person name="Wu D."/>
            <person name="Tindall B."/>
            <person name="Pomrenke H.G."/>
            <person name="Brambilla E."/>
            <person name="Klenk H.-P."/>
            <person name="Eisen J.A."/>
        </authorList>
    </citation>
    <scope>NUCLEOTIDE SEQUENCE [LARGE SCALE GENOMIC DNA]</scope>
    <source>
        <strain evidence="4">ATCC 33744 / DSM 2228 / GSL</strain>
    </source>
</reference>
<evidence type="ECO:0000256" key="1">
    <source>
        <dbReference type="ARBA" id="ARBA00023004"/>
    </source>
</evidence>
<dbReference type="KEGG" id="hpk:Hprae_0169"/>
<reference evidence="3 4" key="2">
    <citation type="journal article" date="2011" name="Stand. Genomic Sci.">
        <title>Complete genome sequence of the extremely halophilic Halanaerobium praevalens type strain (GSL).</title>
        <authorList>
            <person name="Ivanova N."/>
            <person name="Sikorski J."/>
            <person name="Chertkov O."/>
            <person name="Nolan M."/>
            <person name="Lucas S."/>
            <person name="Hammon N."/>
            <person name="Deshpande S."/>
            <person name="Cheng J.F."/>
            <person name="Tapia R."/>
            <person name="Han C."/>
            <person name="Goodwin L."/>
            <person name="Pitluck S."/>
            <person name="Huntemann M."/>
            <person name="Liolios K."/>
            <person name="Pagani I."/>
            <person name="Mavromatis K."/>
            <person name="Ovchinikova G."/>
            <person name="Pati A."/>
            <person name="Chen A."/>
            <person name="Palaniappan K."/>
            <person name="Land M."/>
            <person name="Hauser L."/>
            <person name="Brambilla E.M."/>
            <person name="Kannan K.P."/>
            <person name="Rohde M."/>
            <person name="Tindall B.J."/>
            <person name="Goker M."/>
            <person name="Detter J.C."/>
            <person name="Woyke T."/>
            <person name="Bristow J."/>
            <person name="Eisen J.A."/>
            <person name="Markowitz V."/>
            <person name="Hugenholtz P."/>
            <person name="Kyrpides N.C."/>
            <person name="Klenk H.P."/>
            <person name="Lapidus A."/>
        </authorList>
    </citation>
    <scope>NUCLEOTIDE SEQUENCE [LARGE SCALE GENOMIC DNA]</scope>
    <source>
        <strain evidence="4">ATCC 33744 / DSM 2228 / GSL</strain>
    </source>
</reference>
<keyword evidence="1" id="KW-0408">Iron</keyword>